<dbReference type="NCBIfam" id="NF003816">
    <property type="entry name" value="PRK05406.1-5"/>
    <property type="match status" value="1"/>
</dbReference>
<organism evidence="3 4">
    <name type="scientific">Vibrio vulnificus</name>
    <dbReference type="NCBI Taxonomy" id="672"/>
    <lineage>
        <taxon>Bacteria</taxon>
        <taxon>Pseudomonadati</taxon>
        <taxon>Pseudomonadota</taxon>
        <taxon>Gammaproteobacteria</taxon>
        <taxon>Vibrionales</taxon>
        <taxon>Vibrionaceae</taxon>
        <taxon>Vibrio</taxon>
    </lineage>
</organism>
<dbReference type="InterPro" id="IPR011330">
    <property type="entry name" value="Glyco_hydro/deAcase_b/a-brl"/>
</dbReference>
<dbReference type="PANTHER" id="PTHR30292">
    <property type="entry name" value="UNCHARACTERIZED PROTEIN YBGL-RELATED"/>
    <property type="match status" value="1"/>
</dbReference>
<reference evidence="3 4" key="1">
    <citation type="journal article" date="2018" name="Front. Microbiol.">
        <title>Phylogeny of Vibrio vulnificus from the Analysis of the Core-Genome: Implications for Intra-Species Taxonomy.</title>
        <authorList>
            <person name="Roig F.J."/>
            <person name="Gonzalez-Candelas F."/>
            <person name="Sanjuan E."/>
            <person name="Fouz B."/>
            <person name="Feil E.J."/>
            <person name="Llorens C."/>
            <person name="Baker-Austin C."/>
            <person name="Oliver J.D."/>
            <person name="Danin-Poleg Y."/>
            <person name="Gibas C.J."/>
            <person name="Kashi Y."/>
            <person name="Gulig P.A."/>
            <person name="Morrison S.S."/>
            <person name="Amaro C."/>
        </authorList>
    </citation>
    <scope>NUCLEOTIDE SEQUENCE [LARGE SCALE GENOMIC DNA]</scope>
    <source>
        <strain evidence="3 4">CECT4608</strain>
    </source>
</reference>
<dbReference type="EC" id="3.5.2.9" evidence="2"/>
<dbReference type="PANTHER" id="PTHR30292:SF0">
    <property type="entry name" value="5-OXOPROLINASE SUBUNIT A"/>
    <property type="match status" value="1"/>
</dbReference>
<comment type="caution">
    <text evidence="3">The sequence shown here is derived from an EMBL/GenBank/DDBJ whole genome shotgun (WGS) entry which is preliminary data.</text>
</comment>
<proteinExistence type="inferred from homology"/>
<evidence type="ECO:0000313" key="3">
    <source>
        <dbReference type="EMBL" id="POB48208.1"/>
    </source>
</evidence>
<gene>
    <name evidence="2" type="primary">pxpA</name>
    <name evidence="3" type="ORF">CRN52_10810</name>
</gene>
<comment type="function">
    <text evidence="2">Catalyzes the cleavage of 5-oxoproline to form L-glutamate coupled to the hydrolysis of ATP to ADP and inorganic phosphate.</text>
</comment>
<accession>A0A2S3R3D8</accession>
<sequence length="268" mass="29670">MPFSAFSANLSKLIARMVQIIVNKQRVTLNCDMGESFGNWKMGSDELVMPWVDMANIACGFHASDPSVMSKTVALAKHYKVKIGAHPGYQDLVGFGRRSIPHTPAQISEIVLYQVGALKAVCQYHDVPLHYVKPHGALYNDMMESEAIFRAICEAVSIFGIPLMILATSDNQRYLDIADIYDVPLLFEAFADRQYQEDGKLTPRSQANAVYHQPEDIYNQALQIATYGSVNTANGTRLSLEADTICVHGDNPESIALVQRISQAIAKM</sequence>
<dbReference type="HAMAP" id="MF_00691">
    <property type="entry name" value="PxpA"/>
    <property type="match status" value="1"/>
</dbReference>
<dbReference type="NCBIfam" id="NF003814">
    <property type="entry name" value="PRK05406.1-3"/>
    <property type="match status" value="1"/>
</dbReference>
<dbReference type="GO" id="GO:0005524">
    <property type="term" value="F:ATP binding"/>
    <property type="evidence" value="ECO:0007669"/>
    <property type="project" value="UniProtKB-UniRule"/>
</dbReference>
<dbReference type="SUPFAM" id="SSF88713">
    <property type="entry name" value="Glycoside hydrolase/deacetylase"/>
    <property type="match status" value="1"/>
</dbReference>
<dbReference type="GO" id="GO:0017168">
    <property type="term" value="F:5-oxoprolinase (ATP-hydrolyzing) activity"/>
    <property type="evidence" value="ECO:0007669"/>
    <property type="project" value="UniProtKB-UniRule"/>
</dbReference>
<dbReference type="GO" id="GO:0005975">
    <property type="term" value="P:carbohydrate metabolic process"/>
    <property type="evidence" value="ECO:0007669"/>
    <property type="project" value="InterPro"/>
</dbReference>
<comment type="catalytic activity">
    <reaction evidence="2">
        <text>5-oxo-L-proline + ATP + 2 H2O = L-glutamate + ADP + phosphate + H(+)</text>
        <dbReference type="Rhea" id="RHEA:10348"/>
        <dbReference type="ChEBI" id="CHEBI:15377"/>
        <dbReference type="ChEBI" id="CHEBI:15378"/>
        <dbReference type="ChEBI" id="CHEBI:29985"/>
        <dbReference type="ChEBI" id="CHEBI:30616"/>
        <dbReference type="ChEBI" id="CHEBI:43474"/>
        <dbReference type="ChEBI" id="CHEBI:58402"/>
        <dbReference type="ChEBI" id="CHEBI:456216"/>
        <dbReference type="EC" id="3.5.2.9"/>
    </reaction>
</comment>
<dbReference type="CDD" id="cd10787">
    <property type="entry name" value="LamB_YcsF_like"/>
    <property type="match status" value="1"/>
</dbReference>
<comment type="similarity">
    <text evidence="2">Belongs to the LamB/PxpA family.</text>
</comment>
<evidence type="ECO:0000256" key="2">
    <source>
        <dbReference type="HAMAP-Rule" id="MF_00691"/>
    </source>
</evidence>
<comment type="subunit">
    <text evidence="2">Forms a complex composed of PxpA, PxpB and PxpC.</text>
</comment>
<dbReference type="Pfam" id="PF03746">
    <property type="entry name" value="LamB_YcsF"/>
    <property type="match status" value="1"/>
</dbReference>
<keyword evidence="1 2" id="KW-0547">Nucleotide-binding</keyword>
<dbReference type="Proteomes" id="UP000237466">
    <property type="component" value="Unassembled WGS sequence"/>
</dbReference>
<protein>
    <recommendedName>
        <fullName evidence="2">5-oxoprolinase subunit A</fullName>
        <shortName evidence="2">5-OPase subunit A</shortName>
        <ecNumber evidence="2">3.5.2.9</ecNumber>
    </recommendedName>
    <alternativeName>
        <fullName evidence="2">5-oxoprolinase (ATP-hydrolyzing) subunit A</fullName>
    </alternativeName>
</protein>
<evidence type="ECO:0000313" key="4">
    <source>
        <dbReference type="Proteomes" id="UP000237466"/>
    </source>
</evidence>
<keyword evidence="2" id="KW-0067">ATP-binding</keyword>
<dbReference type="InterPro" id="IPR005501">
    <property type="entry name" value="LamB/YcsF/PxpA-like"/>
</dbReference>
<dbReference type="AlphaFoldDB" id="A0A2S3R3D8"/>
<dbReference type="EMBL" id="PDGH01000081">
    <property type="protein sequence ID" value="POB48208.1"/>
    <property type="molecule type" value="Genomic_DNA"/>
</dbReference>
<dbReference type="Gene3D" id="3.20.20.370">
    <property type="entry name" value="Glycoside hydrolase/deacetylase"/>
    <property type="match status" value="1"/>
</dbReference>
<evidence type="ECO:0000256" key="1">
    <source>
        <dbReference type="ARBA" id="ARBA00022741"/>
    </source>
</evidence>
<name>A0A2S3R3D8_VIBVL</name>
<keyword evidence="2" id="KW-0378">Hydrolase</keyword>